<name>A0A376B728_9ASCO</name>
<proteinExistence type="predicted"/>
<gene>
    <name evidence="1" type="ORF">SCODWIG_02213</name>
</gene>
<organism evidence="1 2">
    <name type="scientific">Saccharomycodes ludwigii</name>
    <dbReference type="NCBI Taxonomy" id="36035"/>
    <lineage>
        <taxon>Eukaryota</taxon>
        <taxon>Fungi</taxon>
        <taxon>Dikarya</taxon>
        <taxon>Ascomycota</taxon>
        <taxon>Saccharomycotina</taxon>
        <taxon>Saccharomycetes</taxon>
        <taxon>Saccharomycodales</taxon>
        <taxon>Saccharomycodaceae</taxon>
        <taxon>Saccharomycodes</taxon>
    </lineage>
</organism>
<dbReference type="EMBL" id="UFAJ01000356">
    <property type="protein sequence ID" value="SSD60452.1"/>
    <property type="molecule type" value="Genomic_DNA"/>
</dbReference>
<accession>A0A376B728</accession>
<dbReference type="OrthoDB" id="5957327at2759"/>
<evidence type="ECO:0000313" key="2">
    <source>
        <dbReference type="Proteomes" id="UP000262825"/>
    </source>
</evidence>
<dbReference type="Proteomes" id="UP000262825">
    <property type="component" value="Unassembled WGS sequence"/>
</dbReference>
<protein>
    <submittedName>
        <fullName evidence="1">Uncharacterized protein</fullName>
    </submittedName>
</protein>
<dbReference type="VEuPathDB" id="FungiDB:SCODWIG_02213"/>
<dbReference type="Gene3D" id="3.40.50.300">
    <property type="entry name" value="P-loop containing nucleotide triphosphate hydrolases"/>
    <property type="match status" value="1"/>
</dbReference>
<evidence type="ECO:0000313" key="1">
    <source>
        <dbReference type="EMBL" id="SSD60452.1"/>
    </source>
</evidence>
<keyword evidence="2" id="KW-1185">Reference proteome</keyword>
<dbReference type="AlphaFoldDB" id="A0A376B728"/>
<sequence length="521" mass="58546">MNLSSILGGTSLSQIISLETSTQKRTDDNNNTLANDKTYLNICFKTGISELDNKLMNYSCTEGTTINSIDKVLYNNGIYEIYGPPGIGKSTIGYNIMKNYTKFFAETGATNSTSTNSGTTNDFNMLWIDTIKISPTFPFQSNIRDNNRKNNCVLNMNFDGGKNETKIEDNDDTIPYFDKIRLISISQILMFFMSQNSSKNTENNTKRYNVIIIDGFSKLVNKYLNSLAFKYNVNVASTSNNNANSNNVSLHKLKVDLLQLIFINMLEYCNSTTISKNNTINSGCRIILLDDVKNTTFNFQITMDDINNSINKNEVIGNTNNFLVTGSFSSNYASSITNNSCMLLKSELEANVGMGIFENKWNRFIKLRIGLYYGNNSPCDSNTSNSNERSVYCIIKSSNFHLQNNNNNSSNGGHIVTTTNVTNNNDCIFSFKYPKNYFRDNFMVRESCIQAEEKTVIERDSNSNIGKSPVGTEKLGNNSDMKDDITGKIINESNANTKLSLFIHQQENIEDESLVIEESQI</sequence>
<reference evidence="2" key="1">
    <citation type="submission" date="2018-06" db="EMBL/GenBank/DDBJ databases">
        <authorList>
            <person name="Guldener U."/>
        </authorList>
    </citation>
    <scope>NUCLEOTIDE SEQUENCE [LARGE SCALE GENOMIC DNA]</scope>
    <source>
        <strain evidence="2">UTAD17</strain>
    </source>
</reference>
<dbReference type="SUPFAM" id="SSF52540">
    <property type="entry name" value="P-loop containing nucleoside triphosphate hydrolases"/>
    <property type="match status" value="1"/>
</dbReference>
<dbReference type="InterPro" id="IPR027417">
    <property type="entry name" value="P-loop_NTPase"/>
</dbReference>